<feature type="chain" id="PRO_5015771735" description="Serine protease" evidence="1">
    <location>
        <begin position="30"/>
        <end position="236"/>
    </location>
</feature>
<protein>
    <recommendedName>
        <fullName evidence="4">Serine protease</fullName>
    </recommendedName>
</protein>
<dbReference type="InterPro" id="IPR001940">
    <property type="entry name" value="Peptidase_S1C"/>
</dbReference>
<gene>
    <name evidence="2" type="ORF">C7B77_28335</name>
</gene>
<evidence type="ECO:0008006" key="4">
    <source>
        <dbReference type="Google" id="ProtNLM"/>
    </source>
</evidence>
<dbReference type="InterPro" id="IPR009003">
    <property type="entry name" value="Peptidase_S1_PA"/>
</dbReference>
<dbReference type="PANTHER" id="PTHR22939">
    <property type="entry name" value="SERINE PROTEASE FAMILY S1C HTRA-RELATED"/>
    <property type="match status" value="1"/>
</dbReference>
<dbReference type="GO" id="GO:0006508">
    <property type="term" value="P:proteolysis"/>
    <property type="evidence" value="ECO:0007669"/>
    <property type="project" value="InterPro"/>
</dbReference>
<proteinExistence type="predicted"/>
<dbReference type="RefSeq" id="WP_106312943.1">
    <property type="nucleotide sequence ID" value="NZ_PVWO01000694.1"/>
</dbReference>
<comment type="caution">
    <text evidence="2">The sequence shown here is derived from an EMBL/GenBank/DDBJ whole genome shotgun (WGS) entry which is preliminary data.</text>
</comment>
<evidence type="ECO:0000313" key="3">
    <source>
        <dbReference type="Proteomes" id="UP000238937"/>
    </source>
</evidence>
<dbReference type="PANTHER" id="PTHR22939:SF129">
    <property type="entry name" value="SERINE PROTEASE HTRA2, MITOCHONDRIAL"/>
    <property type="match status" value="1"/>
</dbReference>
<dbReference type="GO" id="GO:0004252">
    <property type="term" value="F:serine-type endopeptidase activity"/>
    <property type="evidence" value="ECO:0007669"/>
    <property type="project" value="InterPro"/>
</dbReference>
<dbReference type="OrthoDB" id="9807133at2"/>
<organism evidence="2 3">
    <name type="scientific">Chamaesiphon polymorphus CCALA 037</name>
    <dbReference type="NCBI Taxonomy" id="2107692"/>
    <lineage>
        <taxon>Bacteria</taxon>
        <taxon>Bacillati</taxon>
        <taxon>Cyanobacteriota</taxon>
        <taxon>Cyanophyceae</taxon>
        <taxon>Gomontiellales</taxon>
        <taxon>Chamaesiphonaceae</taxon>
        <taxon>Chamaesiphon</taxon>
    </lineage>
</organism>
<evidence type="ECO:0000256" key="1">
    <source>
        <dbReference type="SAM" id="SignalP"/>
    </source>
</evidence>
<reference evidence="2 3" key="1">
    <citation type="submission" date="2018-03" db="EMBL/GenBank/DDBJ databases">
        <title>The ancient ancestry and fast evolution of plastids.</title>
        <authorList>
            <person name="Moore K.R."/>
            <person name="Magnabosco C."/>
            <person name="Momper L."/>
            <person name="Gold D.A."/>
            <person name="Bosak T."/>
            <person name="Fournier G.P."/>
        </authorList>
    </citation>
    <scope>NUCLEOTIDE SEQUENCE [LARGE SCALE GENOMIC DNA]</scope>
    <source>
        <strain evidence="2 3">CCALA 037</strain>
    </source>
</reference>
<dbReference type="AlphaFoldDB" id="A0A2T1F622"/>
<keyword evidence="1" id="KW-0732">Signal</keyword>
<keyword evidence="3" id="KW-1185">Reference proteome</keyword>
<sequence>MNAKIIASLLITSLTCTGISISPPTPAIAKPPAPTIANRVYARANPAVVTIRGNSGHGSGFIISADGYVITNAHVVQNQPAIVTLMMADGKTEIPADLVGFAKNGVDLALLKINRPGKKFPTVALGRMKSVKVGDNTYAIGTPLHEAFQNTLTTGIVSAMRDDGKYIQHNAAINPGNSGGPLLNDAGEVIGVNTLVLGRKTGNVGLSYAISADVIRQFILDARNGNSSPVATIDSK</sequence>
<dbReference type="Gene3D" id="2.40.10.120">
    <property type="match status" value="1"/>
</dbReference>
<dbReference type="Pfam" id="PF13365">
    <property type="entry name" value="Trypsin_2"/>
    <property type="match status" value="1"/>
</dbReference>
<evidence type="ECO:0000313" key="2">
    <source>
        <dbReference type="EMBL" id="PSB40441.1"/>
    </source>
</evidence>
<dbReference type="PRINTS" id="PR00834">
    <property type="entry name" value="PROTEASES2C"/>
</dbReference>
<name>A0A2T1F622_9CYAN</name>
<feature type="signal peptide" evidence="1">
    <location>
        <begin position="1"/>
        <end position="29"/>
    </location>
</feature>
<accession>A0A2T1F622</accession>
<dbReference type="SUPFAM" id="SSF50494">
    <property type="entry name" value="Trypsin-like serine proteases"/>
    <property type="match status" value="1"/>
</dbReference>
<dbReference type="EMBL" id="PVWO01000694">
    <property type="protein sequence ID" value="PSB40441.1"/>
    <property type="molecule type" value="Genomic_DNA"/>
</dbReference>
<dbReference type="Proteomes" id="UP000238937">
    <property type="component" value="Unassembled WGS sequence"/>
</dbReference>